<dbReference type="OrthoDB" id="6627859at2"/>
<comment type="caution">
    <text evidence="1">The sequence shown here is derived from an EMBL/GenBank/DDBJ whole genome shotgun (WGS) entry which is preliminary data.</text>
</comment>
<name>A0A1S8YQ48_9GAMM</name>
<protein>
    <submittedName>
        <fullName evidence="1">Uncharacterized protein</fullName>
    </submittedName>
</protein>
<accession>A0A1S8YQ48</accession>
<reference evidence="1 2" key="1">
    <citation type="submission" date="2016-12" db="EMBL/GenBank/DDBJ databases">
        <title>Izhakiella australiana sp. nov. of genus Izhakiella isolated from Australian desert.</title>
        <authorList>
            <person name="Ji M."/>
        </authorList>
    </citation>
    <scope>NUCLEOTIDE SEQUENCE [LARGE SCALE GENOMIC DNA]</scope>
    <source>
        <strain evidence="1 2">D4N98</strain>
    </source>
</reference>
<evidence type="ECO:0000313" key="2">
    <source>
        <dbReference type="Proteomes" id="UP000190667"/>
    </source>
</evidence>
<keyword evidence="2" id="KW-1185">Reference proteome</keyword>
<evidence type="ECO:0000313" key="1">
    <source>
        <dbReference type="EMBL" id="OON41184.1"/>
    </source>
</evidence>
<gene>
    <name evidence="1" type="ORF">BTJ39_04235</name>
</gene>
<proteinExistence type="predicted"/>
<organism evidence="1 2">
    <name type="scientific">Izhakiella australiensis</name>
    <dbReference type="NCBI Taxonomy" id="1926881"/>
    <lineage>
        <taxon>Bacteria</taxon>
        <taxon>Pseudomonadati</taxon>
        <taxon>Pseudomonadota</taxon>
        <taxon>Gammaproteobacteria</taxon>
        <taxon>Enterobacterales</taxon>
        <taxon>Erwiniaceae</taxon>
        <taxon>Izhakiella</taxon>
    </lineage>
</organism>
<dbReference type="EMBL" id="MRUL01000002">
    <property type="protein sequence ID" value="OON41184.1"/>
    <property type="molecule type" value="Genomic_DNA"/>
</dbReference>
<dbReference type="Proteomes" id="UP000190667">
    <property type="component" value="Unassembled WGS sequence"/>
</dbReference>
<sequence length="129" mass="14080">MVDTISCTLIFLPASERPTLDMAGMPALILTHGQKWYEGRVREVQLPDDGLRATIFSSAGQRLEPGVHYVAWSLLPEVNEIKTRFVSACRQNSPQEGSAANCSHTYRSAGGNSAINVAINSIIKLPVRL</sequence>
<dbReference type="AlphaFoldDB" id="A0A1S8YQ48"/>
<dbReference type="RefSeq" id="WP_078001431.1">
    <property type="nucleotide sequence ID" value="NZ_MRUL01000002.1"/>
</dbReference>